<reference evidence="3" key="1">
    <citation type="journal article" date="2016" name="Front. Microbiol.">
        <title>Genome Sequence of the Piezophilic, Mesophilic Sulfate-Reducing Bacterium Desulfovibrio indicus J2T.</title>
        <authorList>
            <person name="Cao J."/>
            <person name="Maignien L."/>
            <person name="Shao Z."/>
            <person name="Alain K."/>
            <person name="Jebbar M."/>
        </authorList>
    </citation>
    <scope>NUCLEOTIDE SEQUENCE</scope>
    <source>
        <strain evidence="3">DSM 16372</strain>
    </source>
</reference>
<sequence length="147" mass="15093">MLATVAERLGVPVLPLTVAAGLAVGAVTGGWVSYRVGTVLGDRAGYARGQADAGHQAELNGLRQSLAAEKADRATADAAAARATETAAAVQAARSLAEDSLDAYRQDLARRPRGGCALDDADLDRLRPDHHWPVPAGRDGADATAGR</sequence>
<evidence type="ECO:0000256" key="1">
    <source>
        <dbReference type="SAM" id="MobiDB-lite"/>
    </source>
</evidence>
<feature type="transmembrane region" description="Helical" evidence="2">
    <location>
        <begin position="12"/>
        <end position="34"/>
    </location>
</feature>
<comment type="caution">
    <text evidence="3">The sequence shown here is derived from an EMBL/GenBank/DDBJ whole genome shotgun (WGS) entry which is preliminary data.</text>
</comment>
<gene>
    <name evidence="3" type="ORF">BHAOGJBA_0622</name>
</gene>
<feature type="region of interest" description="Disordered" evidence="1">
    <location>
        <begin position="118"/>
        <end position="147"/>
    </location>
</feature>
<dbReference type="RefSeq" id="WP_238229410.1">
    <property type="nucleotide sequence ID" value="NZ_BPQO01000002.1"/>
</dbReference>
<dbReference type="EMBL" id="BPQO01000002">
    <property type="protein sequence ID" value="GJD87122.1"/>
    <property type="molecule type" value="Genomic_DNA"/>
</dbReference>
<organism evidence="3 4">
    <name type="scientific">Methylobacterium hispanicum</name>
    <dbReference type="NCBI Taxonomy" id="270350"/>
    <lineage>
        <taxon>Bacteria</taxon>
        <taxon>Pseudomonadati</taxon>
        <taxon>Pseudomonadota</taxon>
        <taxon>Alphaproteobacteria</taxon>
        <taxon>Hyphomicrobiales</taxon>
        <taxon>Methylobacteriaceae</taxon>
        <taxon>Methylobacterium</taxon>
    </lineage>
</organism>
<feature type="compositionally biased region" description="Basic and acidic residues" evidence="1">
    <location>
        <begin position="123"/>
        <end position="132"/>
    </location>
</feature>
<keyword evidence="4" id="KW-1185">Reference proteome</keyword>
<name>A0AAV4ZFU5_9HYPH</name>
<feature type="compositionally biased region" description="Low complexity" evidence="1">
    <location>
        <begin position="136"/>
        <end position="147"/>
    </location>
</feature>
<keyword evidence="2" id="KW-0812">Transmembrane</keyword>
<keyword evidence="2" id="KW-0472">Membrane</keyword>
<proteinExistence type="predicted"/>
<dbReference type="Proteomes" id="UP001055247">
    <property type="component" value="Unassembled WGS sequence"/>
</dbReference>
<keyword evidence="2" id="KW-1133">Transmembrane helix</keyword>
<evidence type="ECO:0000313" key="4">
    <source>
        <dbReference type="Proteomes" id="UP001055247"/>
    </source>
</evidence>
<reference evidence="3" key="2">
    <citation type="submission" date="2021-08" db="EMBL/GenBank/DDBJ databases">
        <authorList>
            <person name="Tani A."/>
            <person name="Ola A."/>
            <person name="Ogura Y."/>
            <person name="Katsura K."/>
            <person name="Hayashi T."/>
        </authorList>
    </citation>
    <scope>NUCLEOTIDE SEQUENCE</scope>
    <source>
        <strain evidence="3">DSM 16372</strain>
    </source>
</reference>
<evidence type="ECO:0000256" key="2">
    <source>
        <dbReference type="SAM" id="Phobius"/>
    </source>
</evidence>
<evidence type="ECO:0000313" key="3">
    <source>
        <dbReference type="EMBL" id="GJD87122.1"/>
    </source>
</evidence>
<protein>
    <submittedName>
        <fullName evidence="3">Uncharacterized protein</fullName>
    </submittedName>
</protein>
<dbReference type="AlphaFoldDB" id="A0AAV4ZFU5"/>
<accession>A0AAV4ZFU5</accession>